<dbReference type="PANTHER" id="PTHR11895:SF151">
    <property type="entry name" value="GLUTAMYL-TRNA(GLN) AMIDOTRANSFERASE SUBUNIT A"/>
    <property type="match status" value="1"/>
</dbReference>
<evidence type="ECO:0000313" key="8">
    <source>
        <dbReference type="Proteomes" id="UP000178645"/>
    </source>
</evidence>
<dbReference type="EMBL" id="MFVU01000036">
    <property type="protein sequence ID" value="OGJ00707.1"/>
    <property type="molecule type" value="Genomic_DNA"/>
</dbReference>
<dbReference type="Proteomes" id="UP000178645">
    <property type="component" value="Unassembled WGS sequence"/>
</dbReference>
<feature type="active site" description="Acyl-ester intermediate" evidence="5">
    <location>
        <position position="177"/>
    </location>
</feature>
<dbReference type="GO" id="GO:0005524">
    <property type="term" value="F:ATP binding"/>
    <property type="evidence" value="ECO:0007669"/>
    <property type="project" value="UniProtKB-KW"/>
</dbReference>
<comment type="subunit">
    <text evidence="5">Heterotrimer of A, B and C subunits.</text>
</comment>
<gene>
    <name evidence="5" type="primary">gatA</name>
    <name evidence="7" type="ORF">A3G53_00710</name>
</gene>
<dbReference type="InterPro" id="IPR023631">
    <property type="entry name" value="Amidase_dom"/>
</dbReference>
<keyword evidence="4 5" id="KW-0648">Protein biosynthesis</keyword>
<evidence type="ECO:0000256" key="5">
    <source>
        <dbReference type="HAMAP-Rule" id="MF_00120"/>
    </source>
</evidence>
<evidence type="ECO:0000256" key="1">
    <source>
        <dbReference type="ARBA" id="ARBA00022598"/>
    </source>
</evidence>
<proteinExistence type="inferred from homology"/>
<protein>
    <recommendedName>
        <fullName evidence="5">Glutamyl-tRNA(Gln) amidotransferase subunit A</fullName>
        <shortName evidence="5">Glu-ADT subunit A</shortName>
        <ecNumber evidence="5">6.3.5.7</ecNumber>
    </recommendedName>
</protein>
<dbReference type="GO" id="GO:0050567">
    <property type="term" value="F:glutaminyl-tRNA synthase (glutamine-hydrolyzing) activity"/>
    <property type="evidence" value="ECO:0007669"/>
    <property type="project" value="UniProtKB-UniRule"/>
</dbReference>
<dbReference type="GO" id="GO:0006412">
    <property type="term" value="P:translation"/>
    <property type="evidence" value="ECO:0007669"/>
    <property type="project" value="UniProtKB-UniRule"/>
</dbReference>
<feature type="active site" description="Charge relay system" evidence="5">
    <location>
        <position position="78"/>
    </location>
</feature>
<dbReference type="SUPFAM" id="SSF75304">
    <property type="entry name" value="Amidase signature (AS) enzymes"/>
    <property type="match status" value="1"/>
</dbReference>
<keyword evidence="1 5" id="KW-0436">Ligase</keyword>
<dbReference type="Pfam" id="PF01425">
    <property type="entry name" value="Amidase"/>
    <property type="match status" value="1"/>
</dbReference>
<evidence type="ECO:0000256" key="2">
    <source>
        <dbReference type="ARBA" id="ARBA00022741"/>
    </source>
</evidence>
<dbReference type="InterPro" id="IPR004412">
    <property type="entry name" value="GatA"/>
</dbReference>
<dbReference type="InterPro" id="IPR000120">
    <property type="entry name" value="Amidase"/>
</dbReference>
<evidence type="ECO:0000259" key="6">
    <source>
        <dbReference type="Pfam" id="PF01425"/>
    </source>
</evidence>
<keyword evidence="3 5" id="KW-0067">ATP-binding</keyword>
<comment type="function">
    <text evidence="5">Allows the formation of correctly charged Gln-tRNA(Gln) through the transamidation of misacylated Glu-tRNA(Gln) in organisms which lack glutaminyl-tRNA synthetase. The reaction takes place in the presence of glutamine and ATP through an activated gamma-phospho-Glu-tRNA(Gln).</text>
</comment>
<dbReference type="GO" id="GO:0030956">
    <property type="term" value="C:glutamyl-tRNA(Gln) amidotransferase complex"/>
    <property type="evidence" value="ECO:0007669"/>
    <property type="project" value="InterPro"/>
</dbReference>
<dbReference type="HAMAP" id="MF_00120">
    <property type="entry name" value="GatA"/>
    <property type="match status" value="1"/>
</dbReference>
<dbReference type="AlphaFoldDB" id="A0A1F6Y2U5"/>
<feature type="active site" description="Charge relay system" evidence="5">
    <location>
        <position position="153"/>
    </location>
</feature>
<comment type="caution">
    <text evidence="7">The sequence shown here is derived from an EMBL/GenBank/DDBJ whole genome shotgun (WGS) entry which is preliminary data.</text>
</comment>
<dbReference type="InterPro" id="IPR036928">
    <property type="entry name" value="AS_sf"/>
</dbReference>
<feature type="domain" description="Amidase" evidence="6">
    <location>
        <begin position="25"/>
        <end position="461"/>
    </location>
</feature>
<sequence length="472" mass="51477">MIDLGNLTIEKAHASFKKGEFTCRELAEAYLKVIKEKNPEIHAYLEIYSDVLVQADEAQKKFKKGNATLMTGIPLAIKDNLLFEGHIASSGSKILEKYVATYNATAIKKLKDAGVVIIGRTNMDEFAMGVSTENSAYGVTKNPYDTTRVPGGSSGGSTTAVASNMALVALGTDTGGSCRQPASFCGVVGLKPTYGSVSRHGLTAMGSSLDVIGAIGKNISDVQTVFDFIKGKDNMDSTSISSDFYKKNIIQKPVIGIPRDFTKEGDDRVLANFKEVIKKIKALGYTVKDIELPNVKYTVPAYYIVTPAEISANLARFDGMRYGFSPESRNLVEVYTKSRGEGFGREVRRRILLGTYVLSHGYQDAYYNKANAVRRLIVDDYNKAFKKVDLILTPTTTGPAFKIGEKVNDPVKMYLEDIFTGPANMTGLPAISIPSGFVEEEGKHLPLGIQFIASHGREDLLFAVGKKFEAQN</sequence>
<comment type="catalytic activity">
    <reaction evidence="5">
        <text>L-glutamyl-tRNA(Gln) + L-glutamine + ATP + H2O = L-glutaminyl-tRNA(Gln) + L-glutamate + ADP + phosphate + H(+)</text>
        <dbReference type="Rhea" id="RHEA:17521"/>
        <dbReference type="Rhea" id="RHEA-COMP:9681"/>
        <dbReference type="Rhea" id="RHEA-COMP:9684"/>
        <dbReference type="ChEBI" id="CHEBI:15377"/>
        <dbReference type="ChEBI" id="CHEBI:15378"/>
        <dbReference type="ChEBI" id="CHEBI:29985"/>
        <dbReference type="ChEBI" id="CHEBI:30616"/>
        <dbReference type="ChEBI" id="CHEBI:43474"/>
        <dbReference type="ChEBI" id="CHEBI:58359"/>
        <dbReference type="ChEBI" id="CHEBI:78520"/>
        <dbReference type="ChEBI" id="CHEBI:78521"/>
        <dbReference type="ChEBI" id="CHEBI:456216"/>
        <dbReference type="EC" id="6.3.5.7"/>
    </reaction>
</comment>
<evidence type="ECO:0000256" key="3">
    <source>
        <dbReference type="ARBA" id="ARBA00022840"/>
    </source>
</evidence>
<evidence type="ECO:0000256" key="4">
    <source>
        <dbReference type="ARBA" id="ARBA00022917"/>
    </source>
</evidence>
<dbReference type="EC" id="6.3.5.7" evidence="5"/>
<dbReference type="NCBIfam" id="TIGR00132">
    <property type="entry name" value="gatA"/>
    <property type="match status" value="1"/>
</dbReference>
<keyword evidence="2 5" id="KW-0547">Nucleotide-binding</keyword>
<dbReference type="Gene3D" id="3.90.1300.10">
    <property type="entry name" value="Amidase signature (AS) domain"/>
    <property type="match status" value="1"/>
</dbReference>
<evidence type="ECO:0000313" key="7">
    <source>
        <dbReference type="EMBL" id="OGJ00707.1"/>
    </source>
</evidence>
<accession>A0A1F6Y2U5</accession>
<name>A0A1F6Y2U5_9BACT</name>
<organism evidence="7 8">
    <name type="scientific">Candidatus Nomurabacteria bacterium RIFCSPLOWO2_12_FULL_44_11</name>
    <dbReference type="NCBI Taxonomy" id="1801796"/>
    <lineage>
        <taxon>Bacteria</taxon>
        <taxon>Candidatus Nomuraibacteriota</taxon>
    </lineage>
</organism>
<reference evidence="7 8" key="1">
    <citation type="journal article" date="2016" name="Nat. Commun.">
        <title>Thousands of microbial genomes shed light on interconnected biogeochemical processes in an aquifer system.</title>
        <authorList>
            <person name="Anantharaman K."/>
            <person name="Brown C.T."/>
            <person name="Hug L.A."/>
            <person name="Sharon I."/>
            <person name="Castelle C.J."/>
            <person name="Probst A.J."/>
            <person name="Thomas B.C."/>
            <person name="Singh A."/>
            <person name="Wilkins M.J."/>
            <person name="Karaoz U."/>
            <person name="Brodie E.L."/>
            <person name="Williams K.H."/>
            <person name="Hubbard S.S."/>
            <person name="Banfield J.F."/>
        </authorList>
    </citation>
    <scope>NUCLEOTIDE SEQUENCE [LARGE SCALE GENOMIC DNA]</scope>
</reference>
<dbReference type="PANTHER" id="PTHR11895">
    <property type="entry name" value="TRANSAMIDASE"/>
    <property type="match status" value="1"/>
</dbReference>
<comment type="similarity">
    <text evidence="5">Belongs to the amidase family. GatA subfamily.</text>
</comment>